<dbReference type="InterPro" id="IPR036388">
    <property type="entry name" value="WH-like_DNA-bd_sf"/>
</dbReference>
<keyword evidence="8" id="KW-1185">Reference proteome</keyword>
<reference evidence="7 8" key="1">
    <citation type="submission" date="2019-07" db="EMBL/GenBank/DDBJ databases">
        <title>Whole genome shotgun sequence of Reyranella soli NBRC 108950.</title>
        <authorList>
            <person name="Hosoyama A."/>
            <person name="Uohara A."/>
            <person name="Ohji S."/>
            <person name="Ichikawa N."/>
        </authorList>
    </citation>
    <scope>NUCLEOTIDE SEQUENCE [LARGE SCALE GENOMIC DNA]</scope>
    <source>
        <strain evidence="7 8">NBRC 108950</strain>
    </source>
</reference>
<comment type="similarity">
    <text evidence="1">In the C-terminal section; belongs to the class-I pyridoxal-phosphate-dependent aminotransferase family.</text>
</comment>
<dbReference type="SMART" id="SM00345">
    <property type="entry name" value="HTH_GNTR"/>
    <property type="match status" value="1"/>
</dbReference>
<keyword evidence="4" id="KW-0238">DNA-binding</keyword>
<dbReference type="InterPro" id="IPR000524">
    <property type="entry name" value="Tscrpt_reg_HTH_GntR"/>
</dbReference>
<dbReference type="InterPro" id="IPR015424">
    <property type="entry name" value="PyrdxlP-dep_Trfase"/>
</dbReference>
<evidence type="ECO:0000256" key="1">
    <source>
        <dbReference type="ARBA" id="ARBA00005384"/>
    </source>
</evidence>
<dbReference type="Pfam" id="PF00392">
    <property type="entry name" value="GntR"/>
    <property type="match status" value="1"/>
</dbReference>
<evidence type="ECO:0000256" key="2">
    <source>
        <dbReference type="ARBA" id="ARBA00022898"/>
    </source>
</evidence>
<keyword evidence="2" id="KW-0663">Pyridoxal phosphate</keyword>
<evidence type="ECO:0000256" key="3">
    <source>
        <dbReference type="ARBA" id="ARBA00023015"/>
    </source>
</evidence>
<feature type="domain" description="HTH gntR-type" evidence="6">
    <location>
        <begin position="16"/>
        <end position="84"/>
    </location>
</feature>
<dbReference type="Gene3D" id="3.40.640.10">
    <property type="entry name" value="Type I PLP-dependent aspartate aminotransferase-like (Major domain)"/>
    <property type="match status" value="1"/>
</dbReference>
<dbReference type="GO" id="GO:0003700">
    <property type="term" value="F:DNA-binding transcription factor activity"/>
    <property type="evidence" value="ECO:0007669"/>
    <property type="project" value="InterPro"/>
</dbReference>
<accession>A0A512NGK4</accession>
<keyword evidence="3" id="KW-0805">Transcription regulation</keyword>
<evidence type="ECO:0000259" key="6">
    <source>
        <dbReference type="PROSITE" id="PS50949"/>
    </source>
</evidence>
<dbReference type="InterPro" id="IPR015421">
    <property type="entry name" value="PyrdxlP-dep_Trfase_major"/>
</dbReference>
<dbReference type="PANTHER" id="PTHR46577:SF1">
    <property type="entry name" value="HTH-TYPE TRANSCRIPTIONAL REGULATORY PROTEIN GABR"/>
    <property type="match status" value="1"/>
</dbReference>
<dbReference type="RefSeq" id="WP_170303366.1">
    <property type="nucleotide sequence ID" value="NZ_BKAJ01000093.1"/>
</dbReference>
<dbReference type="CDD" id="cd00609">
    <property type="entry name" value="AAT_like"/>
    <property type="match status" value="1"/>
</dbReference>
<evidence type="ECO:0000256" key="4">
    <source>
        <dbReference type="ARBA" id="ARBA00023125"/>
    </source>
</evidence>
<dbReference type="AlphaFoldDB" id="A0A512NGK4"/>
<dbReference type="Gene3D" id="1.10.10.10">
    <property type="entry name" value="Winged helix-like DNA-binding domain superfamily/Winged helix DNA-binding domain"/>
    <property type="match status" value="1"/>
</dbReference>
<evidence type="ECO:0000313" key="8">
    <source>
        <dbReference type="Proteomes" id="UP000321058"/>
    </source>
</evidence>
<dbReference type="SUPFAM" id="SSF46785">
    <property type="entry name" value="Winged helix' DNA-binding domain"/>
    <property type="match status" value="1"/>
</dbReference>
<dbReference type="PANTHER" id="PTHR46577">
    <property type="entry name" value="HTH-TYPE TRANSCRIPTIONAL REGULATORY PROTEIN GABR"/>
    <property type="match status" value="1"/>
</dbReference>
<dbReference type="GO" id="GO:0003677">
    <property type="term" value="F:DNA binding"/>
    <property type="evidence" value="ECO:0007669"/>
    <property type="project" value="UniProtKB-KW"/>
</dbReference>
<comment type="caution">
    <text evidence="7">The sequence shown here is derived from an EMBL/GenBank/DDBJ whole genome shotgun (WGS) entry which is preliminary data.</text>
</comment>
<name>A0A512NGK4_9HYPH</name>
<dbReference type="Proteomes" id="UP000321058">
    <property type="component" value="Unassembled WGS sequence"/>
</dbReference>
<organism evidence="7 8">
    <name type="scientific">Reyranella soli</name>
    <dbReference type="NCBI Taxonomy" id="1230389"/>
    <lineage>
        <taxon>Bacteria</taxon>
        <taxon>Pseudomonadati</taxon>
        <taxon>Pseudomonadota</taxon>
        <taxon>Alphaproteobacteria</taxon>
        <taxon>Hyphomicrobiales</taxon>
        <taxon>Reyranellaceae</taxon>
        <taxon>Reyranella</taxon>
    </lineage>
</organism>
<protein>
    <submittedName>
        <fullName evidence="7">GntR family transcriptional regulator</fullName>
    </submittedName>
</protein>
<dbReference type="PRINTS" id="PR00035">
    <property type="entry name" value="HTHGNTR"/>
</dbReference>
<dbReference type="SUPFAM" id="SSF53383">
    <property type="entry name" value="PLP-dependent transferases"/>
    <property type="match status" value="1"/>
</dbReference>
<sequence>MEQTISDIAIDRRTPTPLFRQVYTALSASIVDGRLPAGARLPASRTLAERLGLSRTVVVAAYEQLLAEGYTTGRIGSGTYVAPDLPERPGGRARVAKARRTAGYGAPRLVGKVDVTLQSDDRPFNLGRTLIDQRTADQWRRLSARALRAMPKSHLGYGDPRGSAELRGAIAGYLAGARGVRCNAEQIIVTSGTQHALDLVVRVLLPAGSEAWVENPGYPLTREVLTAGGVATWPVRVDAQGIDVAAGIAAAPRARAAFTTPSHQFPTGVVLSMARRLELIAWASASDAWIVEDDYASEFRYGGRPIAALQGLDTAQRTLYVGTLNKALFPGLRAGYLVVPERLLPAFVTARYLMDRQPPALQQEVLAEFIAQGHLSSHIRRMRTLYRDQRDRLVATLRRRAGDRLDVEPPDQGMHLVAYLRPGLSDTAVERAALADGVVVRALSRLYVKARPRQGLLLGFSGYPAAAIAGAAGRLAAVLQRPRLLS</sequence>
<gene>
    <name evidence="7" type="ORF">RSO01_52500</name>
</gene>
<dbReference type="PROSITE" id="PS50949">
    <property type="entry name" value="HTH_GNTR"/>
    <property type="match status" value="1"/>
</dbReference>
<dbReference type="CDD" id="cd07377">
    <property type="entry name" value="WHTH_GntR"/>
    <property type="match status" value="1"/>
</dbReference>
<proteinExistence type="inferred from homology"/>
<evidence type="ECO:0000256" key="5">
    <source>
        <dbReference type="ARBA" id="ARBA00023163"/>
    </source>
</evidence>
<dbReference type="InterPro" id="IPR051446">
    <property type="entry name" value="HTH_trans_reg/aminotransferase"/>
</dbReference>
<evidence type="ECO:0000313" key="7">
    <source>
        <dbReference type="EMBL" id="GEP58084.1"/>
    </source>
</evidence>
<dbReference type="Pfam" id="PF00155">
    <property type="entry name" value="Aminotran_1_2"/>
    <property type="match status" value="1"/>
</dbReference>
<dbReference type="GO" id="GO:0030170">
    <property type="term" value="F:pyridoxal phosphate binding"/>
    <property type="evidence" value="ECO:0007669"/>
    <property type="project" value="InterPro"/>
</dbReference>
<dbReference type="EMBL" id="BKAJ01000093">
    <property type="protein sequence ID" value="GEP58084.1"/>
    <property type="molecule type" value="Genomic_DNA"/>
</dbReference>
<dbReference type="InterPro" id="IPR004839">
    <property type="entry name" value="Aminotransferase_I/II_large"/>
</dbReference>
<keyword evidence="5" id="KW-0804">Transcription</keyword>
<dbReference type="InterPro" id="IPR036390">
    <property type="entry name" value="WH_DNA-bd_sf"/>
</dbReference>